<evidence type="ECO:0000313" key="2">
    <source>
        <dbReference type="Proteomes" id="UP000473571"/>
    </source>
</evidence>
<reference evidence="1 2" key="1">
    <citation type="submission" date="2019-09" db="EMBL/GenBank/DDBJ databases">
        <title>Draft genome sequences of 48 bacterial type strains from the CCUG.</title>
        <authorList>
            <person name="Tunovic T."/>
            <person name="Pineiro-Iglesias B."/>
            <person name="Unosson C."/>
            <person name="Inganas E."/>
            <person name="Ohlen M."/>
            <person name="Cardew S."/>
            <person name="Jensie-Markopoulos S."/>
            <person name="Salva-Serra F."/>
            <person name="Jaen-Luchoro D."/>
            <person name="Karlsson R."/>
            <person name="Svensson-Stadler L."/>
            <person name="Chun J."/>
            <person name="Moore E."/>
        </authorList>
    </citation>
    <scope>NUCLEOTIDE SEQUENCE [LARGE SCALE GENOMIC DNA]</scope>
    <source>
        <strain evidence="1 2">CCUG 65687</strain>
    </source>
</reference>
<dbReference type="Proteomes" id="UP000473571">
    <property type="component" value="Unassembled WGS sequence"/>
</dbReference>
<dbReference type="AlphaFoldDB" id="A0A6L3N994"/>
<sequence length="34" mass="3328">MTGTPPRGAGPTAGGGAAVFAQIDWAAPWLAPYA</sequence>
<evidence type="ECO:0000313" key="1">
    <source>
        <dbReference type="EMBL" id="KAB0650630.1"/>
    </source>
</evidence>
<proteinExistence type="predicted"/>
<comment type="caution">
    <text evidence="1">The sequence shown here is derived from an EMBL/GenBank/DDBJ whole genome shotgun (WGS) entry which is preliminary data.</text>
</comment>
<name>A0A6L3N994_9BURK</name>
<gene>
    <name evidence="1" type="ORF">F7R13_28010</name>
</gene>
<protein>
    <submittedName>
        <fullName evidence="1">DUF3025 domain-containing protein</fullName>
    </submittedName>
</protein>
<feature type="non-terminal residue" evidence="1">
    <location>
        <position position="34"/>
    </location>
</feature>
<accession>A0A6L3N994</accession>
<dbReference type="EMBL" id="VZOL01000639">
    <property type="protein sequence ID" value="KAB0650630.1"/>
    <property type="molecule type" value="Genomic_DNA"/>
</dbReference>
<organism evidence="1 2">
    <name type="scientific">Burkholderia territorii</name>
    <dbReference type="NCBI Taxonomy" id="1503055"/>
    <lineage>
        <taxon>Bacteria</taxon>
        <taxon>Pseudomonadati</taxon>
        <taxon>Pseudomonadota</taxon>
        <taxon>Betaproteobacteria</taxon>
        <taxon>Burkholderiales</taxon>
        <taxon>Burkholderiaceae</taxon>
        <taxon>Burkholderia</taxon>
        <taxon>Burkholderia cepacia complex</taxon>
    </lineage>
</organism>